<keyword evidence="3" id="KW-0378">Hydrolase</keyword>
<evidence type="ECO:0000313" key="3">
    <source>
        <dbReference type="EMBL" id="MCC1485622.1"/>
    </source>
</evidence>
<dbReference type="InterPro" id="IPR003675">
    <property type="entry name" value="Rce1/LyrA-like_dom"/>
</dbReference>
<reference evidence="4" key="1">
    <citation type="submission" date="2021-03" db="EMBL/GenBank/DDBJ databases">
        <title>Genome of Cognatishimia sp. F0-27.</title>
        <authorList>
            <person name="Ping X."/>
        </authorList>
    </citation>
    <scope>NUCLEOTIDE SEQUENCE [LARGE SCALE GENOMIC DNA]</scope>
    <source>
        <strain evidence="4">E313</strain>
    </source>
</reference>
<protein>
    <submittedName>
        <fullName evidence="3">CPBP family intramembrane metalloprotease</fullName>
    </submittedName>
</protein>
<feature type="transmembrane region" description="Helical" evidence="1">
    <location>
        <begin position="29"/>
        <end position="48"/>
    </location>
</feature>
<feature type="transmembrane region" description="Helical" evidence="1">
    <location>
        <begin position="213"/>
        <end position="234"/>
    </location>
</feature>
<feature type="transmembrane region" description="Helical" evidence="1">
    <location>
        <begin position="68"/>
        <end position="89"/>
    </location>
</feature>
<dbReference type="EMBL" id="JAFMPT010000035">
    <property type="protein sequence ID" value="MCC1485622.1"/>
    <property type="molecule type" value="Genomic_DNA"/>
</dbReference>
<accession>A0ABS8ETL9</accession>
<keyword evidence="1" id="KW-0812">Transmembrane</keyword>
<keyword evidence="4" id="KW-1185">Reference proteome</keyword>
<dbReference type="PANTHER" id="PTHR43592:SF15">
    <property type="entry name" value="CAAX AMINO TERMINAL PROTEASE FAMILY PROTEIN"/>
    <property type="match status" value="1"/>
</dbReference>
<evidence type="ECO:0000313" key="4">
    <source>
        <dbReference type="Proteomes" id="UP000778797"/>
    </source>
</evidence>
<keyword evidence="1" id="KW-0472">Membrane</keyword>
<feature type="transmembrane region" description="Helical" evidence="1">
    <location>
        <begin position="5"/>
        <end position="23"/>
    </location>
</feature>
<dbReference type="Pfam" id="PF02517">
    <property type="entry name" value="Rce1-like"/>
    <property type="match status" value="1"/>
</dbReference>
<feature type="transmembrane region" description="Helical" evidence="1">
    <location>
        <begin position="180"/>
        <end position="201"/>
    </location>
</feature>
<keyword evidence="3" id="KW-0645">Protease</keyword>
<comment type="caution">
    <text evidence="3">The sequence shown here is derived from an EMBL/GenBank/DDBJ whole genome shotgun (WGS) entry which is preliminary data.</text>
</comment>
<organism evidence="3 4">
    <name type="scientific">Winogradskyella immobilis</name>
    <dbReference type="NCBI Taxonomy" id="2816852"/>
    <lineage>
        <taxon>Bacteria</taxon>
        <taxon>Pseudomonadati</taxon>
        <taxon>Bacteroidota</taxon>
        <taxon>Flavobacteriia</taxon>
        <taxon>Flavobacteriales</taxon>
        <taxon>Flavobacteriaceae</taxon>
        <taxon>Winogradskyella</taxon>
    </lineage>
</organism>
<feature type="transmembrane region" description="Helical" evidence="1">
    <location>
        <begin position="136"/>
        <end position="154"/>
    </location>
</feature>
<proteinExistence type="predicted"/>
<dbReference type="GO" id="GO:0008237">
    <property type="term" value="F:metallopeptidase activity"/>
    <property type="evidence" value="ECO:0007669"/>
    <property type="project" value="UniProtKB-KW"/>
</dbReference>
<feature type="domain" description="CAAX prenyl protease 2/Lysostaphin resistance protein A-like" evidence="2">
    <location>
        <begin position="109"/>
        <end position="193"/>
    </location>
</feature>
<dbReference type="RefSeq" id="WP_227478112.1">
    <property type="nucleotide sequence ID" value="NZ_JAFMPT010000035.1"/>
</dbReference>
<keyword evidence="1" id="KW-1133">Transmembrane helix</keyword>
<reference evidence="4" key="2">
    <citation type="submission" date="2023-07" db="EMBL/GenBank/DDBJ databases">
        <title>Genome of Winogradskyella sp. E313.</title>
        <authorList>
            <person name="Zhou Y."/>
        </authorList>
    </citation>
    <scope>NUCLEOTIDE SEQUENCE [LARGE SCALE GENOMIC DNA]</scope>
    <source>
        <strain evidence="4">E313</strain>
    </source>
</reference>
<feature type="transmembrane region" description="Helical" evidence="1">
    <location>
        <begin position="160"/>
        <end position="175"/>
    </location>
</feature>
<feature type="transmembrane region" description="Helical" evidence="1">
    <location>
        <begin position="101"/>
        <end position="124"/>
    </location>
</feature>
<dbReference type="Proteomes" id="UP000778797">
    <property type="component" value="Unassembled WGS sequence"/>
</dbReference>
<evidence type="ECO:0000256" key="1">
    <source>
        <dbReference type="SAM" id="Phobius"/>
    </source>
</evidence>
<keyword evidence="3" id="KW-0482">Metalloprotease</keyword>
<name>A0ABS8ETL9_9FLAO</name>
<dbReference type="PANTHER" id="PTHR43592">
    <property type="entry name" value="CAAX AMINO TERMINAL PROTEASE"/>
    <property type="match status" value="1"/>
</dbReference>
<sequence>MTKNIYLNLLIFTSILLVGFYFTSELKNVWISHLSHLGIMILAGLTLVEFDKGKLPEKEKPEFKINQFIGIVFGIIGLIAVCNLIPVLATKMAGIDITRHPIIIGLNQMVPILISISIFEEILFRRVLAQKIKNTLGITKGIWISAFVFAIAHIYSDTGILPSFIGGVVLAYIYFKTNSIYLSVIAHLFYNIVTYYLLAVFRDKDKLELIYDYPTISLSISFGIILIVGMTKILNKKASR</sequence>
<evidence type="ECO:0000259" key="2">
    <source>
        <dbReference type="Pfam" id="PF02517"/>
    </source>
</evidence>
<gene>
    <name evidence="3" type="ORF">J1C55_13535</name>
</gene>